<dbReference type="GO" id="GO:0005886">
    <property type="term" value="C:plasma membrane"/>
    <property type="evidence" value="ECO:0007669"/>
    <property type="project" value="TreeGrafter"/>
</dbReference>
<evidence type="ECO:0000256" key="1">
    <source>
        <dbReference type="ARBA" id="ARBA00006611"/>
    </source>
</evidence>
<organism evidence="5 6">
    <name type="scientific">Candidatus Beckwithbacteria bacterium CG10_big_fil_rev_8_21_14_0_10_34_10</name>
    <dbReference type="NCBI Taxonomy" id="1974495"/>
    <lineage>
        <taxon>Bacteria</taxon>
        <taxon>Candidatus Beckwithiibacteriota</taxon>
    </lineage>
</organism>
<dbReference type="InterPro" id="IPR037257">
    <property type="entry name" value="T2SS_E_N_sf"/>
</dbReference>
<dbReference type="Gene3D" id="3.30.300.160">
    <property type="entry name" value="Type II secretion system, protein E, N-terminal domain"/>
    <property type="match status" value="1"/>
</dbReference>
<proteinExistence type="inferred from homology"/>
<dbReference type="Pfam" id="PF00437">
    <property type="entry name" value="T2SSE"/>
    <property type="match status" value="1"/>
</dbReference>
<dbReference type="Gene3D" id="3.30.450.90">
    <property type="match status" value="1"/>
</dbReference>
<name>A0A2H0WAL1_9BACT</name>
<dbReference type="GO" id="GO:0016887">
    <property type="term" value="F:ATP hydrolysis activity"/>
    <property type="evidence" value="ECO:0007669"/>
    <property type="project" value="TreeGrafter"/>
</dbReference>
<comment type="similarity">
    <text evidence="1">Belongs to the GSP E family.</text>
</comment>
<dbReference type="InterPro" id="IPR001482">
    <property type="entry name" value="T2SS/T4SS_dom"/>
</dbReference>
<dbReference type="Gene3D" id="3.40.50.300">
    <property type="entry name" value="P-loop containing nucleotide triphosphate hydrolases"/>
    <property type="match status" value="1"/>
</dbReference>
<dbReference type="PANTHER" id="PTHR30258">
    <property type="entry name" value="TYPE II SECRETION SYSTEM PROTEIN GSPE-RELATED"/>
    <property type="match status" value="1"/>
</dbReference>
<dbReference type="Proteomes" id="UP000230093">
    <property type="component" value="Unassembled WGS sequence"/>
</dbReference>
<dbReference type="AlphaFoldDB" id="A0A2H0WAL1"/>
<comment type="caution">
    <text evidence="5">The sequence shown here is derived from an EMBL/GenBank/DDBJ whole genome shotgun (WGS) entry which is preliminary data.</text>
</comment>
<dbReference type="SMART" id="SM00382">
    <property type="entry name" value="AAA"/>
    <property type="match status" value="1"/>
</dbReference>
<dbReference type="SUPFAM" id="SSF160246">
    <property type="entry name" value="EspE N-terminal domain-like"/>
    <property type="match status" value="1"/>
</dbReference>
<gene>
    <name evidence="5" type="ORF">COT75_00660</name>
</gene>
<feature type="domain" description="Bacterial type II secretion system protein E" evidence="4">
    <location>
        <begin position="385"/>
        <end position="399"/>
    </location>
</feature>
<dbReference type="InterPro" id="IPR007831">
    <property type="entry name" value="T2SS_GspE_N"/>
</dbReference>
<dbReference type="FunFam" id="3.30.300.160:FF:000002">
    <property type="entry name" value="Type II secretion system protein E"/>
    <property type="match status" value="1"/>
</dbReference>
<protein>
    <submittedName>
        <fullName evidence="5">Type II secretion system protein GspE</fullName>
    </submittedName>
</protein>
<keyword evidence="3" id="KW-0067">ATP-binding</keyword>
<evidence type="ECO:0000256" key="3">
    <source>
        <dbReference type="ARBA" id="ARBA00022840"/>
    </source>
</evidence>
<evidence type="ECO:0000313" key="5">
    <source>
        <dbReference type="EMBL" id="PIS09693.1"/>
    </source>
</evidence>
<evidence type="ECO:0000259" key="4">
    <source>
        <dbReference type="PROSITE" id="PS00662"/>
    </source>
</evidence>
<dbReference type="EMBL" id="PEZT01000001">
    <property type="protein sequence ID" value="PIS09693.1"/>
    <property type="molecule type" value="Genomic_DNA"/>
</dbReference>
<dbReference type="PROSITE" id="PS00662">
    <property type="entry name" value="T2SP_E"/>
    <property type="match status" value="1"/>
</dbReference>
<evidence type="ECO:0000256" key="2">
    <source>
        <dbReference type="ARBA" id="ARBA00022741"/>
    </source>
</evidence>
<keyword evidence="2" id="KW-0547">Nucleotide-binding</keyword>
<dbReference type="Pfam" id="PF05157">
    <property type="entry name" value="MshEN"/>
    <property type="match status" value="1"/>
</dbReference>
<accession>A0A2H0WAL1</accession>
<reference evidence="6" key="1">
    <citation type="submission" date="2017-09" db="EMBL/GenBank/DDBJ databases">
        <title>Depth-based differentiation of microbial function through sediment-hosted aquifers and enrichment of novel symbionts in the deep terrestrial subsurface.</title>
        <authorList>
            <person name="Probst A.J."/>
            <person name="Ladd B."/>
            <person name="Jarett J.K."/>
            <person name="Geller-Mcgrath D.E."/>
            <person name="Sieber C.M.K."/>
            <person name="Emerson J.B."/>
            <person name="Anantharaman K."/>
            <person name="Thomas B.C."/>
            <person name="Malmstrom R."/>
            <person name="Stieglmeier M."/>
            <person name="Klingl A."/>
            <person name="Woyke T."/>
            <person name="Ryan C.M."/>
            <person name="Banfield J.F."/>
        </authorList>
    </citation>
    <scope>NUCLEOTIDE SEQUENCE [LARGE SCALE GENOMIC DNA]</scope>
</reference>
<sequence length="572" mass="63547">MPVQNSNESVADILFRNKILNPQVYERVKLENLNTGKNVEDIIKEHNFASSKDIAQAKAEIFKIPYVDLKETSVSPEALNLVPEEVAKRYLCFPIKIDKEKNELSLVMKDPGDLNVIEFIELKTKKKIAPMIAPEEDIIQAIKRYYAQSLSFEVTKALKETDNGGIKSPVIDINGLGKIIREAPIAKIVSTLLEFAIKAKASDIHIEPQEDKTRIRYRIDGILHEKLVLPKAVHDAVVSRIKILSRMKIDEKRIPQDGRFSFRTGNEEIDLRVSSLPSVNGEKIVMRLLKKSGGVVSLSDLGLRGRALKIINESIYLPNGIFLVTGPTGSGKTTTLYSAISKINTSRVNIITLEDPVEYEIKGVNQVQINPAAGLTFASGLRSFLRQDPDIIMVGEIRDQETAALAIQAALTGHLVFSTLHTNSAAGALPRLLDMKVENYLLASSMLAVVGQRVVRKICTSCKEEYIPPPEVMEDIKKYLGPLFPSNKDGNKLYRGRKCPECNETGYSGRIGIFEVLPVNQVISRLILERSPASKLEAQAKQDGMVTMTEDGYLKALEGLTTIEEVLRVCRT</sequence>
<dbReference type="InterPro" id="IPR027417">
    <property type="entry name" value="P-loop_NTPase"/>
</dbReference>
<dbReference type="SUPFAM" id="SSF52540">
    <property type="entry name" value="P-loop containing nucleoside triphosphate hydrolases"/>
    <property type="match status" value="1"/>
</dbReference>
<evidence type="ECO:0000313" key="6">
    <source>
        <dbReference type="Proteomes" id="UP000230093"/>
    </source>
</evidence>
<dbReference type="FunFam" id="3.40.50.300:FF:000398">
    <property type="entry name" value="Type IV pilus assembly ATPase PilB"/>
    <property type="match status" value="1"/>
</dbReference>
<dbReference type="CDD" id="cd01129">
    <property type="entry name" value="PulE-GspE-like"/>
    <property type="match status" value="1"/>
</dbReference>
<dbReference type="PANTHER" id="PTHR30258:SF1">
    <property type="entry name" value="PROTEIN TRANSPORT PROTEIN HOFB HOMOLOG"/>
    <property type="match status" value="1"/>
</dbReference>
<dbReference type="InterPro" id="IPR003593">
    <property type="entry name" value="AAA+_ATPase"/>
</dbReference>
<dbReference type="GO" id="GO:0005524">
    <property type="term" value="F:ATP binding"/>
    <property type="evidence" value="ECO:0007669"/>
    <property type="project" value="UniProtKB-KW"/>
</dbReference>
<dbReference type="FunFam" id="3.30.450.90:FF:000001">
    <property type="entry name" value="Type II secretion system ATPase GspE"/>
    <property type="match status" value="1"/>
</dbReference>